<evidence type="ECO:0000256" key="1">
    <source>
        <dbReference type="ARBA" id="ARBA00003330"/>
    </source>
</evidence>
<keyword evidence="5" id="KW-0560">Oxidoreductase</keyword>
<evidence type="ECO:0000256" key="6">
    <source>
        <dbReference type="ARBA" id="ARBA00023157"/>
    </source>
</evidence>
<evidence type="ECO:0000256" key="11">
    <source>
        <dbReference type="ARBA" id="ARBA00049091"/>
    </source>
</evidence>
<organism evidence="14 15">
    <name type="scientific">Niastella caeni</name>
    <dbReference type="NCBI Taxonomy" id="2569763"/>
    <lineage>
        <taxon>Bacteria</taxon>
        <taxon>Pseudomonadati</taxon>
        <taxon>Bacteroidota</taxon>
        <taxon>Chitinophagia</taxon>
        <taxon>Chitinophagales</taxon>
        <taxon>Chitinophagaceae</taxon>
        <taxon>Niastella</taxon>
    </lineage>
</organism>
<dbReference type="EMBL" id="STFF01000007">
    <property type="protein sequence ID" value="THU34906.1"/>
    <property type="molecule type" value="Genomic_DNA"/>
</dbReference>
<dbReference type="GO" id="GO:0005737">
    <property type="term" value="C:cytoplasm"/>
    <property type="evidence" value="ECO:0007669"/>
    <property type="project" value="TreeGrafter"/>
</dbReference>
<dbReference type="InterPro" id="IPR036249">
    <property type="entry name" value="Thioredoxin-like_sf"/>
</dbReference>
<evidence type="ECO:0000313" key="14">
    <source>
        <dbReference type="EMBL" id="THU34906.1"/>
    </source>
</evidence>
<dbReference type="AlphaFoldDB" id="A0A4V4H020"/>
<keyword evidence="7" id="KW-0676">Redox-active center</keyword>
<dbReference type="InterPro" id="IPR013766">
    <property type="entry name" value="Thioredoxin_domain"/>
</dbReference>
<evidence type="ECO:0000256" key="2">
    <source>
        <dbReference type="ARBA" id="ARBA00013017"/>
    </source>
</evidence>
<evidence type="ECO:0000256" key="4">
    <source>
        <dbReference type="ARBA" id="ARBA00022862"/>
    </source>
</evidence>
<dbReference type="SUPFAM" id="SSF52833">
    <property type="entry name" value="Thioredoxin-like"/>
    <property type="match status" value="1"/>
</dbReference>
<gene>
    <name evidence="14" type="ORF">FAM09_23215</name>
</gene>
<dbReference type="PANTHER" id="PTHR42801">
    <property type="entry name" value="THIOREDOXIN-DEPENDENT PEROXIDE REDUCTASE"/>
    <property type="match status" value="1"/>
</dbReference>
<evidence type="ECO:0000256" key="12">
    <source>
        <dbReference type="SAM" id="SignalP"/>
    </source>
</evidence>
<comment type="caution">
    <text evidence="14">The sequence shown here is derived from an EMBL/GenBank/DDBJ whole genome shotgun (WGS) entry which is preliminary data.</text>
</comment>
<dbReference type="GO" id="GO:0045454">
    <property type="term" value="P:cell redox homeostasis"/>
    <property type="evidence" value="ECO:0007669"/>
    <property type="project" value="TreeGrafter"/>
</dbReference>
<dbReference type="InterPro" id="IPR000866">
    <property type="entry name" value="AhpC/TSA"/>
</dbReference>
<keyword evidence="3" id="KW-0575">Peroxidase</keyword>
<dbReference type="GO" id="GO:0034599">
    <property type="term" value="P:cellular response to oxidative stress"/>
    <property type="evidence" value="ECO:0007669"/>
    <property type="project" value="TreeGrafter"/>
</dbReference>
<dbReference type="InterPro" id="IPR050924">
    <property type="entry name" value="Peroxiredoxin_BCP/PrxQ"/>
</dbReference>
<comment type="function">
    <text evidence="1">Thiol-specific peroxidase that catalyzes the reduction of hydrogen peroxide and organic hydroperoxides to water and alcohols, respectively. Plays a role in cell protection against oxidative stress by detoxifying peroxides and as sensor of hydrogen peroxide-mediated signaling events.</text>
</comment>
<protein>
    <recommendedName>
        <fullName evidence="2">thioredoxin-dependent peroxiredoxin</fullName>
        <ecNumber evidence="2">1.11.1.24</ecNumber>
    </recommendedName>
    <alternativeName>
        <fullName evidence="8">Thioredoxin peroxidase</fullName>
    </alternativeName>
    <alternativeName>
        <fullName evidence="10">Thioredoxin-dependent peroxiredoxin Bcp</fullName>
    </alternativeName>
</protein>
<evidence type="ECO:0000256" key="5">
    <source>
        <dbReference type="ARBA" id="ARBA00023002"/>
    </source>
</evidence>
<dbReference type="PANTHER" id="PTHR42801:SF7">
    <property type="entry name" value="SLL1159 PROTEIN"/>
    <property type="match status" value="1"/>
</dbReference>
<dbReference type="Gene3D" id="3.40.30.10">
    <property type="entry name" value="Glutaredoxin"/>
    <property type="match status" value="1"/>
</dbReference>
<evidence type="ECO:0000256" key="3">
    <source>
        <dbReference type="ARBA" id="ARBA00022559"/>
    </source>
</evidence>
<evidence type="ECO:0000313" key="15">
    <source>
        <dbReference type="Proteomes" id="UP000306918"/>
    </source>
</evidence>
<keyword evidence="15" id="KW-1185">Reference proteome</keyword>
<dbReference type="OrthoDB" id="9805634at2"/>
<dbReference type="Pfam" id="PF00578">
    <property type="entry name" value="AhpC-TSA"/>
    <property type="match status" value="1"/>
</dbReference>
<dbReference type="PROSITE" id="PS51352">
    <property type="entry name" value="THIOREDOXIN_2"/>
    <property type="match status" value="1"/>
</dbReference>
<comment type="similarity">
    <text evidence="9">Belongs to the peroxiredoxin family. BCP/PrxQ subfamily.</text>
</comment>
<keyword evidence="6" id="KW-1015">Disulfide bond</keyword>
<proteinExistence type="inferred from homology"/>
<evidence type="ECO:0000256" key="8">
    <source>
        <dbReference type="ARBA" id="ARBA00032824"/>
    </source>
</evidence>
<dbReference type="CDD" id="cd02970">
    <property type="entry name" value="PRX_like2"/>
    <property type="match status" value="1"/>
</dbReference>
<feature type="chain" id="PRO_5020615724" description="thioredoxin-dependent peroxiredoxin" evidence="12">
    <location>
        <begin position="30"/>
        <end position="215"/>
    </location>
</feature>
<evidence type="ECO:0000256" key="10">
    <source>
        <dbReference type="ARBA" id="ARBA00042639"/>
    </source>
</evidence>
<evidence type="ECO:0000256" key="7">
    <source>
        <dbReference type="ARBA" id="ARBA00023284"/>
    </source>
</evidence>
<keyword evidence="4" id="KW-0049">Antioxidant</keyword>
<keyword evidence="12" id="KW-0732">Signal</keyword>
<feature type="domain" description="Thioredoxin" evidence="13">
    <location>
        <begin position="45"/>
        <end position="213"/>
    </location>
</feature>
<dbReference type="EC" id="1.11.1.24" evidence="2"/>
<evidence type="ECO:0000256" key="9">
    <source>
        <dbReference type="ARBA" id="ARBA00038489"/>
    </source>
</evidence>
<sequence length="215" mass="23875">MKIISRKNLKISLAFLLLFSVFISNSLSAQIPANIPAQPQDISPLLIGENIPVIKLSDAMGKIFDLNAAISQKPTILIFYRGGWCPYCNKQLSGIQEIEPELKKMGYQIIAISTDSPDNLRSSTEKNKLEYMLLSDADLNASKQFGLAYKAPAAYDKLLPTSSGGKNLDKLLPVPAVFFISKKGNIRFEYIDVDFKQRISADLLRSVAQTIFNEL</sequence>
<feature type="signal peptide" evidence="12">
    <location>
        <begin position="1"/>
        <end position="29"/>
    </location>
</feature>
<accession>A0A4V4H020</accession>
<reference evidence="14 15" key="1">
    <citation type="submission" date="2019-04" db="EMBL/GenBank/DDBJ databases">
        <title>Niastella caeni sp. nov., isolated from activated sludge.</title>
        <authorList>
            <person name="Sheng M."/>
        </authorList>
    </citation>
    <scope>NUCLEOTIDE SEQUENCE [LARGE SCALE GENOMIC DNA]</scope>
    <source>
        <strain evidence="14 15">HX-2-15</strain>
    </source>
</reference>
<dbReference type="RefSeq" id="WP_136579549.1">
    <property type="nucleotide sequence ID" value="NZ_STFF01000007.1"/>
</dbReference>
<dbReference type="GO" id="GO:0008379">
    <property type="term" value="F:thioredoxin peroxidase activity"/>
    <property type="evidence" value="ECO:0007669"/>
    <property type="project" value="TreeGrafter"/>
</dbReference>
<comment type="catalytic activity">
    <reaction evidence="11">
        <text>a hydroperoxide + [thioredoxin]-dithiol = an alcohol + [thioredoxin]-disulfide + H2O</text>
        <dbReference type="Rhea" id="RHEA:62620"/>
        <dbReference type="Rhea" id="RHEA-COMP:10698"/>
        <dbReference type="Rhea" id="RHEA-COMP:10700"/>
        <dbReference type="ChEBI" id="CHEBI:15377"/>
        <dbReference type="ChEBI" id="CHEBI:29950"/>
        <dbReference type="ChEBI" id="CHEBI:30879"/>
        <dbReference type="ChEBI" id="CHEBI:35924"/>
        <dbReference type="ChEBI" id="CHEBI:50058"/>
        <dbReference type="EC" id="1.11.1.24"/>
    </reaction>
</comment>
<name>A0A4V4H020_9BACT</name>
<dbReference type="Proteomes" id="UP000306918">
    <property type="component" value="Unassembled WGS sequence"/>
</dbReference>
<evidence type="ECO:0000259" key="13">
    <source>
        <dbReference type="PROSITE" id="PS51352"/>
    </source>
</evidence>